<comment type="caution">
    <text evidence="3">The sequence shown here is derived from an EMBL/GenBank/DDBJ whole genome shotgun (WGS) entry which is preliminary data.</text>
</comment>
<keyword evidence="2" id="KW-0732">Signal</keyword>
<feature type="chain" id="PRO_5007178986" description="DUF992 domain-containing protein" evidence="2">
    <location>
        <begin position="20"/>
        <end position="152"/>
    </location>
</feature>
<gene>
    <name evidence="3" type="ORF">AS156_00915</name>
</gene>
<organism evidence="3 4">
    <name type="scientific">Bradyrhizobium macuxiense</name>
    <dbReference type="NCBI Taxonomy" id="1755647"/>
    <lineage>
        <taxon>Bacteria</taxon>
        <taxon>Pseudomonadati</taxon>
        <taxon>Pseudomonadota</taxon>
        <taxon>Alphaproteobacteria</taxon>
        <taxon>Hyphomicrobiales</taxon>
        <taxon>Nitrobacteraceae</taxon>
        <taxon>Bradyrhizobium</taxon>
    </lineage>
</organism>
<feature type="compositionally biased region" description="Pro residues" evidence="1">
    <location>
        <begin position="129"/>
        <end position="140"/>
    </location>
</feature>
<dbReference type="Pfam" id="PF06186">
    <property type="entry name" value="DUF992"/>
    <property type="match status" value="1"/>
</dbReference>
<keyword evidence="4" id="KW-1185">Reference proteome</keyword>
<dbReference type="Proteomes" id="UP000057737">
    <property type="component" value="Unassembled WGS sequence"/>
</dbReference>
<dbReference type="AlphaFoldDB" id="A0A125Q8I3"/>
<dbReference type="EMBL" id="LNCU01000072">
    <property type="protein sequence ID" value="KWV54320.1"/>
    <property type="molecule type" value="Genomic_DNA"/>
</dbReference>
<evidence type="ECO:0008006" key="5">
    <source>
        <dbReference type="Google" id="ProtNLM"/>
    </source>
</evidence>
<evidence type="ECO:0000256" key="1">
    <source>
        <dbReference type="SAM" id="MobiDB-lite"/>
    </source>
</evidence>
<reference evidence="3 4" key="1">
    <citation type="submission" date="2015-11" db="EMBL/GenBank/DDBJ databases">
        <title>Draft Genome Sequence of the Strain BR 10303 (Bradyrhizobium sp.) isolated from nodules of Centrolobium paraense.</title>
        <authorList>
            <person name="Zelli J.E."/>
            <person name="Simoes-Araujo J.L."/>
            <person name="Barauna A.C."/>
            <person name="Silva K."/>
        </authorList>
    </citation>
    <scope>NUCLEOTIDE SEQUENCE [LARGE SCALE GENOMIC DNA]</scope>
    <source>
        <strain evidence="3 4">BR 10303</strain>
    </source>
</reference>
<dbReference type="OrthoDB" id="8228630at2"/>
<proteinExistence type="predicted"/>
<feature type="signal peptide" evidence="2">
    <location>
        <begin position="1"/>
        <end position="19"/>
    </location>
</feature>
<name>A0A125Q8I3_9BRAD</name>
<evidence type="ECO:0000256" key="2">
    <source>
        <dbReference type="SAM" id="SignalP"/>
    </source>
</evidence>
<evidence type="ECO:0000313" key="3">
    <source>
        <dbReference type="EMBL" id="KWV54320.1"/>
    </source>
</evidence>
<accession>A0A125Q8I3</accession>
<feature type="region of interest" description="Disordered" evidence="1">
    <location>
        <begin position="119"/>
        <end position="152"/>
    </location>
</feature>
<protein>
    <recommendedName>
        <fullName evidence="5">DUF992 domain-containing protein</fullName>
    </recommendedName>
</protein>
<dbReference type="InterPro" id="IPR009333">
    <property type="entry name" value="DUF992"/>
</dbReference>
<sequence>MRTARHLVVLAACGAAALAAPTGTTVAQQVQAGTLECRGGPDTGFIVGSVTNLNCVLHVDSAPDSRYIAAIQNFDVFIGDTDVALNWKVMAEVPWLAPDGLAGTYTHAEDAGINVLGGGANGPITLSPPTRPNDGSPPPANIESLELRPMDR</sequence>
<evidence type="ECO:0000313" key="4">
    <source>
        <dbReference type="Proteomes" id="UP000057737"/>
    </source>
</evidence>